<dbReference type="RefSeq" id="WP_092787417.1">
    <property type="nucleotide sequence ID" value="NZ_FNAP01000012.1"/>
</dbReference>
<dbReference type="InterPro" id="IPR003593">
    <property type="entry name" value="AAA+_ATPase"/>
</dbReference>
<reference evidence="5 6" key="1">
    <citation type="submission" date="2016-10" db="EMBL/GenBank/DDBJ databases">
        <authorList>
            <person name="de Groot N.N."/>
        </authorList>
    </citation>
    <scope>NUCLEOTIDE SEQUENCE [LARGE SCALE GENOMIC DNA]</scope>
    <source>
        <strain evidence="5 6">ATCC 700224</strain>
    </source>
</reference>
<evidence type="ECO:0000256" key="3">
    <source>
        <dbReference type="ARBA" id="ARBA00022840"/>
    </source>
</evidence>
<dbReference type="Pfam" id="PF00005">
    <property type="entry name" value="ABC_tran"/>
    <property type="match status" value="1"/>
</dbReference>
<protein>
    <submittedName>
        <fullName evidence="5">Phosphonate transport system ATP-binding protein</fullName>
    </submittedName>
</protein>
<proteinExistence type="predicted"/>
<dbReference type="PROSITE" id="PS50893">
    <property type="entry name" value="ABC_TRANSPORTER_2"/>
    <property type="match status" value="1"/>
</dbReference>
<keyword evidence="1" id="KW-0813">Transport</keyword>
<evidence type="ECO:0000256" key="1">
    <source>
        <dbReference type="ARBA" id="ARBA00022448"/>
    </source>
</evidence>
<dbReference type="OrthoDB" id="9802264at2"/>
<dbReference type="SUPFAM" id="SSF52540">
    <property type="entry name" value="P-loop containing nucleoside triphosphate hydrolases"/>
    <property type="match status" value="1"/>
</dbReference>
<dbReference type="AlphaFoldDB" id="A0A1G7FPG1"/>
<keyword evidence="2" id="KW-0547">Nucleotide-binding</keyword>
<evidence type="ECO:0000259" key="4">
    <source>
        <dbReference type="PROSITE" id="PS50893"/>
    </source>
</evidence>
<dbReference type="InterPro" id="IPR003439">
    <property type="entry name" value="ABC_transporter-like_ATP-bd"/>
</dbReference>
<keyword evidence="3 5" id="KW-0067">ATP-binding</keyword>
<dbReference type="InterPro" id="IPR017871">
    <property type="entry name" value="ABC_transporter-like_CS"/>
</dbReference>
<keyword evidence="6" id="KW-1185">Reference proteome</keyword>
<dbReference type="PANTHER" id="PTHR43166">
    <property type="entry name" value="AMINO ACID IMPORT ATP-BINDING PROTEIN"/>
    <property type="match status" value="1"/>
</dbReference>
<organism evidence="5 6">
    <name type="scientific">Rhodospira trueperi</name>
    <dbReference type="NCBI Taxonomy" id="69960"/>
    <lineage>
        <taxon>Bacteria</taxon>
        <taxon>Pseudomonadati</taxon>
        <taxon>Pseudomonadota</taxon>
        <taxon>Alphaproteobacteria</taxon>
        <taxon>Rhodospirillales</taxon>
        <taxon>Rhodospirillaceae</taxon>
        <taxon>Rhodospira</taxon>
    </lineage>
</organism>
<dbReference type="EMBL" id="FNAP01000012">
    <property type="protein sequence ID" value="SDE77708.1"/>
    <property type="molecule type" value="Genomic_DNA"/>
</dbReference>
<dbReference type="InterPro" id="IPR027417">
    <property type="entry name" value="P-loop_NTPase"/>
</dbReference>
<accession>A0A1G7FPG1</accession>
<name>A0A1G7FPG1_9PROT</name>
<evidence type="ECO:0000313" key="6">
    <source>
        <dbReference type="Proteomes" id="UP000199412"/>
    </source>
</evidence>
<dbReference type="Gene3D" id="3.40.50.300">
    <property type="entry name" value="P-loop containing nucleotide triphosphate hydrolases"/>
    <property type="match status" value="1"/>
</dbReference>
<dbReference type="Proteomes" id="UP000199412">
    <property type="component" value="Unassembled WGS sequence"/>
</dbReference>
<dbReference type="InterPro" id="IPR050086">
    <property type="entry name" value="MetN_ABC_transporter-like"/>
</dbReference>
<dbReference type="SMART" id="SM00382">
    <property type="entry name" value="AAA"/>
    <property type="match status" value="1"/>
</dbReference>
<evidence type="ECO:0000256" key="2">
    <source>
        <dbReference type="ARBA" id="ARBA00022741"/>
    </source>
</evidence>
<sequence length="271" mass="29039">MAHLAHQPVGGAVDAPPTVIPLASPTPVLAVDALCKRFGPDLEVLSAVTLSVSRGESVAVIGANGSGKSTLLRCCVRLIEPSAGRVRILDTDVTAARRRVLRRVRQRVGFVFQRHNLVPRLSVLSNVIHGAMGRTGALAWHQGAASPAMRGEAMHCLERVGLAELARRRADQLSGGQSQRVAIARALMQRPEVVLADEPVASLDPSAGAEVMDLFARLMRDEAVTVVFTTHNLEHARQHAGRVVALRGGRVSFDLETARVPFDALGDLYAR</sequence>
<gene>
    <name evidence="5" type="ORF">SAMN05421720_11211</name>
</gene>
<evidence type="ECO:0000313" key="5">
    <source>
        <dbReference type="EMBL" id="SDE77708.1"/>
    </source>
</evidence>
<dbReference type="PROSITE" id="PS00211">
    <property type="entry name" value="ABC_TRANSPORTER_1"/>
    <property type="match status" value="1"/>
</dbReference>
<feature type="domain" description="ABC transporter" evidence="4">
    <location>
        <begin position="29"/>
        <end position="270"/>
    </location>
</feature>
<dbReference type="GO" id="GO:0005524">
    <property type="term" value="F:ATP binding"/>
    <property type="evidence" value="ECO:0007669"/>
    <property type="project" value="UniProtKB-KW"/>
</dbReference>
<dbReference type="STRING" id="69960.SAMN05421720_11211"/>
<dbReference type="GO" id="GO:0016887">
    <property type="term" value="F:ATP hydrolysis activity"/>
    <property type="evidence" value="ECO:0007669"/>
    <property type="project" value="InterPro"/>
</dbReference>